<proteinExistence type="predicted"/>
<name>A0A317NMT4_9NOCA</name>
<dbReference type="Proteomes" id="UP000246410">
    <property type="component" value="Unassembled WGS sequence"/>
</dbReference>
<comment type="caution">
    <text evidence="1">The sequence shown here is derived from an EMBL/GenBank/DDBJ whole genome shotgun (WGS) entry which is preliminary data.</text>
</comment>
<sequence length="232" mass="25340">MFFFALWIPRGVPVESSRNPPVVHRLTHRSWGPIWECSLTGSCPHRPQVDPLTAARSSSPATAPDRACGFLEESVWTPRGIHLVATTLPPRVNNRVNPVEQLEDYSRMKMGQLRASTDADDSSSRHPTAIPMPPCGLTCGFGRSPQIPQCLLLLQFSFLKRSLQNRVCGKSVGQARLGRGSTHKRQGGEGVGRERGIGREGRCGLPVLPGYRLVVGLLCETQCAADAAPQLR</sequence>
<dbReference type="EMBL" id="QGTL01000004">
    <property type="protein sequence ID" value="PWV76317.1"/>
    <property type="molecule type" value="Genomic_DNA"/>
</dbReference>
<keyword evidence="2" id="KW-1185">Reference proteome</keyword>
<evidence type="ECO:0000313" key="2">
    <source>
        <dbReference type="Proteomes" id="UP000246410"/>
    </source>
</evidence>
<reference evidence="1 2" key="1">
    <citation type="submission" date="2018-05" db="EMBL/GenBank/DDBJ databases">
        <title>Genomic Encyclopedia of Type Strains, Phase IV (KMG-IV): sequencing the most valuable type-strain genomes for metagenomic binning, comparative biology and taxonomic classification.</title>
        <authorList>
            <person name="Goeker M."/>
        </authorList>
    </citation>
    <scope>NUCLEOTIDE SEQUENCE [LARGE SCALE GENOMIC DNA]</scope>
    <source>
        <strain evidence="1 2">DSM 44717</strain>
    </source>
</reference>
<organism evidence="1 2">
    <name type="scientific">Nocardia neocaledoniensis</name>
    <dbReference type="NCBI Taxonomy" id="236511"/>
    <lineage>
        <taxon>Bacteria</taxon>
        <taxon>Bacillati</taxon>
        <taxon>Actinomycetota</taxon>
        <taxon>Actinomycetes</taxon>
        <taxon>Mycobacteriales</taxon>
        <taxon>Nocardiaceae</taxon>
        <taxon>Nocardia</taxon>
    </lineage>
</organism>
<protein>
    <submittedName>
        <fullName evidence="1">Uncharacterized protein</fullName>
    </submittedName>
</protein>
<dbReference type="AlphaFoldDB" id="A0A317NMT4"/>
<evidence type="ECO:0000313" key="1">
    <source>
        <dbReference type="EMBL" id="PWV76317.1"/>
    </source>
</evidence>
<gene>
    <name evidence="1" type="ORF">DFR69_104420</name>
</gene>
<accession>A0A317NMT4</accession>